<evidence type="ECO:0000313" key="5">
    <source>
        <dbReference type="Proteomes" id="UP001629392"/>
    </source>
</evidence>
<keyword evidence="5" id="KW-1185">Reference proteome</keyword>
<organism evidence="4 5">
    <name type="scientific">Paraburkholderia strydomiana</name>
    <dbReference type="NCBI Taxonomy" id="1245417"/>
    <lineage>
        <taxon>Bacteria</taxon>
        <taxon>Pseudomonadati</taxon>
        <taxon>Pseudomonadota</taxon>
        <taxon>Betaproteobacteria</taxon>
        <taxon>Burkholderiales</taxon>
        <taxon>Burkholderiaceae</taxon>
        <taxon>Paraburkholderia</taxon>
    </lineage>
</organism>
<comment type="caution">
    <text evidence="4">The sequence shown here is derived from an EMBL/GenBank/DDBJ whole genome shotgun (WGS) entry which is preliminary data.</text>
</comment>
<dbReference type="InterPro" id="IPR007809">
    <property type="entry name" value="FlgN-like"/>
</dbReference>
<evidence type="ECO:0000313" key="4">
    <source>
        <dbReference type="EMBL" id="MFM0715620.1"/>
    </source>
</evidence>
<dbReference type="InterPro" id="IPR036679">
    <property type="entry name" value="FlgN-like_sf"/>
</dbReference>
<accession>A0ABW9EBD1</accession>
<evidence type="ECO:0000256" key="1">
    <source>
        <dbReference type="ARBA" id="ARBA00002397"/>
    </source>
</evidence>
<dbReference type="Gene3D" id="1.20.58.300">
    <property type="entry name" value="FlgN-like"/>
    <property type="match status" value="1"/>
</dbReference>
<comment type="similarity">
    <text evidence="2">Belongs to the FlgN family.</text>
</comment>
<name>A0ABW9EBD1_9BURK</name>
<comment type="function">
    <text evidence="1">Required for the efficient initiation of filament assembly.</text>
</comment>
<reference evidence="4 5" key="1">
    <citation type="journal article" date="2024" name="Chem. Sci.">
        <title>Discovery of megapolipeptins by genome mining of a Burkholderiales bacteria collection.</title>
        <authorList>
            <person name="Paulo B.S."/>
            <person name="Recchia M.J.J."/>
            <person name="Lee S."/>
            <person name="Fergusson C.H."/>
            <person name="Romanowski S.B."/>
            <person name="Hernandez A."/>
            <person name="Krull N."/>
            <person name="Liu D.Y."/>
            <person name="Cavanagh H."/>
            <person name="Bos A."/>
            <person name="Gray C.A."/>
            <person name="Murphy B.T."/>
            <person name="Linington R.G."/>
            <person name="Eustaquio A.S."/>
        </authorList>
    </citation>
    <scope>NUCLEOTIDE SEQUENCE [LARGE SCALE GENOMIC DNA]</scope>
    <source>
        <strain evidence="4 5">RL17-350-BIC-E</strain>
    </source>
</reference>
<sequence>MSRRDARIAALWAQLQKLAEHARRTNKVNRTLIRIRMDHNRRALTALQVASPKASCKPACDRRDYRALCFDRNTLFLVG</sequence>
<proteinExistence type="inferred from homology"/>
<evidence type="ECO:0000256" key="2">
    <source>
        <dbReference type="ARBA" id="ARBA00007703"/>
    </source>
</evidence>
<evidence type="ECO:0000256" key="3">
    <source>
        <dbReference type="ARBA" id="ARBA00022795"/>
    </source>
</evidence>
<keyword evidence="3" id="KW-1005">Bacterial flagellum biogenesis</keyword>
<gene>
    <name evidence="4" type="primary">flgN</name>
    <name evidence="4" type="ORF">PQQ73_04685</name>
</gene>
<dbReference type="SUPFAM" id="SSF140566">
    <property type="entry name" value="FlgN-like"/>
    <property type="match status" value="1"/>
</dbReference>
<keyword evidence="4" id="KW-0969">Cilium</keyword>
<keyword evidence="4" id="KW-0966">Cell projection</keyword>
<dbReference type="Pfam" id="PF05130">
    <property type="entry name" value="FlgN"/>
    <property type="match status" value="1"/>
</dbReference>
<dbReference type="Proteomes" id="UP001629392">
    <property type="component" value="Unassembled WGS sequence"/>
</dbReference>
<dbReference type="EMBL" id="JAQQCL010000002">
    <property type="protein sequence ID" value="MFM0715620.1"/>
    <property type="molecule type" value="Genomic_DNA"/>
</dbReference>
<keyword evidence="4" id="KW-0282">Flagellum</keyword>
<protein>
    <submittedName>
        <fullName evidence="4">Flagellar export chaperone FlgN</fullName>
    </submittedName>
</protein>